<dbReference type="EMBL" id="BAAAGS010000006">
    <property type="protein sequence ID" value="GAA0515480.1"/>
    <property type="molecule type" value="Genomic_DNA"/>
</dbReference>
<evidence type="ECO:0000256" key="1">
    <source>
        <dbReference type="ARBA" id="ARBA00001946"/>
    </source>
</evidence>
<dbReference type="Proteomes" id="UP001500729">
    <property type="component" value="Unassembled WGS sequence"/>
</dbReference>
<evidence type="ECO:0000256" key="6">
    <source>
        <dbReference type="ARBA" id="ARBA00022741"/>
    </source>
</evidence>
<keyword evidence="8" id="KW-0067">ATP-binding</keyword>
<dbReference type="InterPro" id="IPR017438">
    <property type="entry name" value="ATP-NAD_kinase_N"/>
</dbReference>
<evidence type="ECO:0000256" key="2">
    <source>
        <dbReference type="ARBA" id="ARBA00005983"/>
    </source>
</evidence>
<keyword evidence="9" id="KW-0460">Magnesium</keyword>
<name>A0ABN1CB19_SACER</name>
<dbReference type="PANTHER" id="PTHR12358">
    <property type="entry name" value="SPHINGOSINE KINASE"/>
    <property type="match status" value="1"/>
</dbReference>
<dbReference type="InterPro" id="IPR016064">
    <property type="entry name" value="NAD/diacylglycerol_kinase_sf"/>
</dbReference>
<evidence type="ECO:0000313" key="14">
    <source>
        <dbReference type="EMBL" id="GAA0515480.1"/>
    </source>
</evidence>
<keyword evidence="5" id="KW-0479">Metal-binding</keyword>
<evidence type="ECO:0000256" key="5">
    <source>
        <dbReference type="ARBA" id="ARBA00022723"/>
    </source>
</evidence>
<evidence type="ECO:0000256" key="11">
    <source>
        <dbReference type="ARBA" id="ARBA00023209"/>
    </source>
</evidence>
<keyword evidence="12" id="KW-1208">Phospholipid metabolism</keyword>
<dbReference type="InterPro" id="IPR005218">
    <property type="entry name" value="Diacylglycerol/lipid_kinase"/>
</dbReference>
<organism evidence="14 15">
    <name type="scientific">Saccharopolyspora erythraea</name>
    <name type="common">Streptomyces erythraeus</name>
    <dbReference type="NCBI Taxonomy" id="1836"/>
    <lineage>
        <taxon>Bacteria</taxon>
        <taxon>Bacillati</taxon>
        <taxon>Actinomycetota</taxon>
        <taxon>Actinomycetes</taxon>
        <taxon>Pseudonocardiales</taxon>
        <taxon>Pseudonocardiaceae</taxon>
        <taxon>Saccharopolyspora</taxon>
    </lineage>
</organism>
<evidence type="ECO:0000256" key="7">
    <source>
        <dbReference type="ARBA" id="ARBA00022777"/>
    </source>
</evidence>
<evidence type="ECO:0000313" key="15">
    <source>
        <dbReference type="Proteomes" id="UP001500729"/>
    </source>
</evidence>
<dbReference type="RefSeq" id="WP_009944774.1">
    <property type="nucleotide sequence ID" value="NZ_BAAAGS010000006.1"/>
</dbReference>
<keyword evidence="6" id="KW-0547">Nucleotide-binding</keyword>
<evidence type="ECO:0000259" key="13">
    <source>
        <dbReference type="PROSITE" id="PS50146"/>
    </source>
</evidence>
<dbReference type="NCBIfam" id="TIGR00147">
    <property type="entry name" value="YegS/Rv2252/BmrU family lipid kinase"/>
    <property type="match status" value="1"/>
</dbReference>
<dbReference type="SMART" id="SM00046">
    <property type="entry name" value="DAGKc"/>
    <property type="match status" value="1"/>
</dbReference>
<keyword evidence="4" id="KW-0808">Transferase</keyword>
<keyword evidence="7 14" id="KW-0418">Kinase</keyword>
<dbReference type="PANTHER" id="PTHR12358:SF106">
    <property type="entry name" value="LIPID KINASE YEGS"/>
    <property type="match status" value="1"/>
</dbReference>
<dbReference type="InterPro" id="IPR045540">
    <property type="entry name" value="YegS/DAGK_C"/>
</dbReference>
<evidence type="ECO:0000256" key="4">
    <source>
        <dbReference type="ARBA" id="ARBA00022679"/>
    </source>
</evidence>
<protein>
    <submittedName>
        <fullName evidence="14">Diacylglycerol kinase family protein</fullName>
    </submittedName>
</protein>
<evidence type="ECO:0000256" key="3">
    <source>
        <dbReference type="ARBA" id="ARBA00022516"/>
    </source>
</evidence>
<comment type="cofactor">
    <cofactor evidence="1">
        <name>Mg(2+)</name>
        <dbReference type="ChEBI" id="CHEBI:18420"/>
    </cofactor>
</comment>
<keyword evidence="15" id="KW-1185">Reference proteome</keyword>
<evidence type="ECO:0000256" key="10">
    <source>
        <dbReference type="ARBA" id="ARBA00023098"/>
    </source>
</evidence>
<dbReference type="Pfam" id="PF19279">
    <property type="entry name" value="YegS_C"/>
    <property type="match status" value="1"/>
</dbReference>
<gene>
    <name evidence="14" type="ORF">GCM10009533_13060</name>
</gene>
<dbReference type="InterPro" id="IPR001206">
    <property type="entry name" value="Diacylglycerol_kinase_cat_dom"/>
</dbReference>
<sequence>MRAYTALINPISGGGRAAERWEPIARLLREAGAAVTVCPTRSREHAVALASSAARRGEIVVAVGGDGLVRDAACGVVAGNGTLGIVPAGRGNDLARTLGLPDGDRELARLLLDATARAIDVLEVGGVVVPGNVYAGIDSMATAVINRNRWLPGALLYRLAPIRAVLTWRPATYTITADGRTRELRGQTVVVANSGSYGHGLRIVPTARLDDGMLDVLVVREGRLHRIASFLRAAKTGAHLDLPEVEVSTAREVALAADRPIPLCADGDEIGTLPATIRVLPASLRVLAPTAPRQSR</sequence>
<keyword evidence="11" id="KW-0594">Phospholipid biosynthesis</keyword>
<dbReference type="Gene3D" id="2.60.200.40">
    <property type="match status" value="1"/>
</dbReference>
<comment type="similarity">
    <text evidence="2">Belongs to the diacylglycerol/lipid kinase family.</text>
</comment>
<accession>A0ABN1CB19</accession>
<dbReference type="SUPFAM" id="SSF111331">
    <property type="entry name" value="NAD kinase/diacylglycerol kinase-like"/>
    <property type="match status" value="1"/>
</dbReference>
<keyword evidence="10" id="KW-0443">Lipid metabolism</keyword>
<dbReference type="GO" id="GO:0016301">
    <property type="term" value="F:kinase activity"/>
    <property type="evidence" value="ECO:0007669"/>
    <property type="project" value="UniProtKB-KW"/>
</dbReference>
<evidence type="ECO:0000256" key="9">
    <source>
        <dbReference type="ARBA" id="ARBA00022842"/>
    </source>
</evidence>
<proteinExistence type="inferred from homology"/>
<evidence type="ECO:0000256" key="8">
    <source>
        <dbReference type="ARBA" id="ARBA00022840"/>
    </source>
</evidence>
<dbReference type="InterPro" id="IPR050187">
    <property type="entry name" value="Lipid_Phosphate_FormReg"/>
</dbReference>
<feature type="domain" description="DAGKc" evidence="13">
    <location>
        <begin position="1"/>
        <end position="131"/>
    </location>
</feature>
<reference evidence="14 15" key="1">
    <citation type="journal article" date="2019" name="Int. J. Syst. Evol. Microbiol.">
        <title>The Global Catalogue of Microorganisms (GCM) 10K type strain sequencing project: providing services to taxonomists for standard genome sequencing and annotation.</title>
        <authorList>
            <consortium name="The Broad Institute Genomics Platform"/>
            <consortium name="The Broad Institute Genome Sequencing Center for Infectious Disease"/>
            <person name="Wu L."/>
            <person name="Ma J."/>
        </authorList>
    </citation>
    <scope>NUCLEOTIDE SEQUENCE [LARGE SCALE GENOMIC DNA]</scope>
    <source>
        <strain evidence="14 15">JCM 10303</strain>
    </source>
</reference>
<keyword evidence="3" id="KW-0444">Lipid biosynthesis</keyword>
<dbReference type="Pfam" id="PF00781">
    <property type="entry name" value="DAGK_cat"/>
    <property type="match status" value="1"/>
</dbReference>
<dbReference type="PROSITE" id="PS50146">
    <property type="entry name" value="DAGK"/>
    <property type="match status" value="1"/>
</dbReference>
<dbReference type="Gene3D" id="3.40.50.10330">
    <property type="entry name" value="Probable inorganic polyphosphate/atp-NAD kinase, domain 1"/>
    <property type="match status" value="1"/>
</dbReference>
<evidence type="ECO:0000256" key="12">
    <source>
        <dbReference type="ARBA" id="ARBA00023264"/>
    </source>
</evidence>
<comment type="caution">
    <text evidence="14">The sequence shown here is derived from an EMBL/GenBank/DDBJ whole genome shotgun (WGS) entry which is preliminary data.</text>
</comment>